<evidence type="ECO:0000313" key="4">
    <source>
        <dbReference type="Proteomes" id="UP000002620"/>
    </source>
</evidence>
<dbReference type="STRING" id="429009.Adeg_1805"/>
<dbReference type="HOGENOM" id="CLU_696251_0_0_9"/>
<evidence type="ECO:0000259" key="2">
    <source>
        <dbReference type="PROSITE" id="PS50994"/>
    </source>
</evidence>
<feature type="domain" description="Integrase catalytic" evidence="2">
    <location>
        <begin position="141"/>
        <end position="330"/>
    </location>
</feature>
<accession>C9R9B4</accession>
<keyword evidence="4" id="KW-1185">Reference proteome</keyword>
<dbReference type="InterPro" id="IPR001584">
    <property type="entry name" value="Integrase_cat-core"/>
</dbReference>
<dbReference type="GO" id="GO:0003676">
    <property type="term" value="F:nucleic acid binding"/>
    <property type="evidence" value="ECO:0007669"/>
    <property type="project" value="InterPro"/>
</dbReference>
<dbReference type="InterPro" id="IPR009057">
    <property type="entry name" value="Homeodomain-like_sf"/>
</dbReference>
<gene>
    <name evidence="3" type="ordered locus">Adeg_1805</name>
</gene>
<protein>
    <submittedName>
        <fullName evidence="3">Integrase catalytic region</fullName>
    </submittedName>
</protein>
<keyword evidence="1" id="KW-0472">Membrane</keyword>
<proteinExistence type="predicted"/>
<name>C9R9B4_AMMDK</name>
<evidence type="ECO:0000313" key="3">
    <source>
        <dbReference type="EMBL" id="ACX52893.1"/>
    </source>
</evidence>
<feature type="transmembrane region" description="Helical" evidence="1">
    <location>
        <begin position="191"/>
        <end position="214"/>
    </location>
</feature>
<organism evidence="3 4">
    <name type="scientific">Ammonifex degensii (strain DSM 10501 / KC4)</name>
    <dbReference type="NCBI Taxonomy" id="429009"/>
    <lineage>
        <taxon>Bacteria</taxon>
        <taxon>Bacillati</taxon>
        <taxon>Bacillota</taxon>
        <taxon>Clostridia</taxon>
        <taxon>Thermoanaerobacterales</taxon>
        <taxon>Thermoanaerobacteraceae</taxon>
        <taxon>Ammonifex</taxon>
    </lineage>
</organism>
<dbReference type="InterPro" id="IPR012337">
    <property type="entry name" value="RNaseH-like_sf"/>
</dbReference>
<dbReference type="EMBL" id="CP001785">
    <property type="protein sequence ID" value="ACX52893.1"/>
    <property type="molecule type" value="Genomic_DNA"/>
</dbReference>
<keyword evidence="1" id="KW-0812">Transmembrane</keyword>
<dbReference type="AlphaFoldDB" id="C9R9B4"/>
<sequence>MTLYQQLKRSGNPQAIAQTVASLLTTCSPKEVARIMGCSVRWIYKLRKRLNESGGNLSGCILPRGPKKRMPNRTPQELEALVVKLAQETNLGPKRLASLLYQSLKIKLSPYTIRNILKRHHIRCRKRKSKTGSRKYWTDVQAFAPFSFWQVDVKHIADKTTLPAAAYSSILKNRLPRYQFTAIDVRTRVRFIAFAYSLSFANGIAFLVLLANWLKTFGLNQTILIQTDNGSEFGGPPNSRKRKLMSLIFSRLDCQLLNIPAGRKEANGYVERSHRTDDEEFYIPYLAGIRSQKDFLISAQRWILYYNYQRPHLGRELNGKTPMEIATSLSHYHPAIGAMPVVVLDHLAPHIFDAYKLSTLPWDYPPKNESLAVNETLAQYIPGSRSCNKAHFRACSTPTKRQERSALGLLAEAAPNTTIVRQSKWDSPAGLTH</sequence>
<dbReference type="PROSITE" id="PS50994">
    <property type="entry name" value="INTEGRASE"/>
    <property type="match status" value="1"/>
</dbReference>
<dbReference type="KEGG" id="adg:Adeg_1805"/>
<reference evidence="3 4" key="1">
    <citation type="submission" date="2009-10" db="EMBL/GenBank/DDBJ databases">
        <title>Complete sequence of chromosome of Ammonifex degensii KC4.</title>
        <authorList>
            <consortium name="US DOE Joint Genome Institute"/>
            <person name="Kerfeld C."/>
            <person name="Goodner B."/>
            <person name="Huber H."/>
            <person name="Stetter K."/>
            <person name="Lucas S."/>
            <person name="Copeland A."/>
            <person name="Lapidus A."/>
            <person name="Glavina del Rio T."/>
            <person name="Dalin E."/>
            <person name="Tice H."/>
            <person name="Bruce D."/>
            <person name="Goodwin L."/>
            <person name="Pitluck S."/>
            <person name="Saunders E."/>
            <person name="Brettin T."/>
            <person name="Detter J.C."/>
            <person name="Han C."/>
            <person name="Larimer F."/>
            <person name="Land M."/>
            <person name="Hauser L."/>
            <person name="Kyrpides N."/>
            <person name="Ovchinnikova G."/>
            <person name="Richardson P."/>
        </authorList>
    </citation>
    <scope>NUCLEOTIDE SEQUENCE [LARGE SCALE GENOMIC DNA]</scope>
    <source>
        <strain evidence="4">DSM 10501 / KC4</strain>
    </source>
</reference>
<dbReference type="Pfam" id="PF13683">
    <property type="entry name" value="rve_3"/>
    <property type="match status" value="1"/>
</dbReference>
<dbReference type="GO" id="GO:0015074">
    <property type="term" value="P:DNA integration"/>
    <property type="evidence" value="ECO:0007669"/>
    <property type="project" value="InterPro"/>
</dbReference>
<dbReference type="SUPFAM" id="SSF53098">
    <property type="entry name" value="Ribonuclease H-like"/>
    <property type="match status" value="1"/>
</dbReference>
<dbReference type="SUPFAM" id="SSF46689">
    <property type="entry name" value="Homeodomain-like"/>
    <property type="match status" value="1"/>
</dbReference>
<dbReference type="Proteomes" id="UP000002620">
    <property type="component" value="Chromosome"/>
</dbReference>
<keyword evidence="1" id="KW-1133">Transmembrane helix</keyword>
<dbReference type="InterPro" id="IPR036397">
    <property type="entry name" value="RNaseH_sf"/>
</dbReference>
<evidence type="ECO:0000256" key="1">
    <source>
        <dbReference type="SAM" id="Phobius"/>
    </source>
</evidence>
<dbReference type="Gene3D" id="3.30.420.10">
    <property type="entry name" value="Ribonuclease H-like superfamily/Ribonuclease H"/>
    <property type="match status" value="1"/>
</dbReference>
<dbReference type="eggNOG" id="COG2801">
    <property type="taxonomic scope" value="Bacteria"/>
</dbReference>